<dbReference type="Gene3D" id="1.10.472.10">
    <property type="entry name" value="Cyclin-like"/>
    <property type="match status" value="2"/>
</dbReference>
<dbReference type="PANTHER" id="PTHR10026">
    <property type="entry name" value="CYCLIN"/>
    <property type="match status" value="1"/>
</dbReference>
<dbReference type="SUPFAM" id="SSF47954">
    <property type="entry name" value="Cyclin-like"/>
    <property type="match status" value="2"/>
</dbReference>
<dbReference type="RefSeq" id="XP_007780221.1">
    <property type="nucleotide sequence ID" value="XM_007782031.1"/>
</dbReference>
<dbReference type="GeneID" id="19901449"/>
<dbReference type="EMBL" id="JH767570">
    <property type="protein sequence ID" value="EON64904.1"/>
    <property type="molecule type" value="Genomic_DNA"/>
</dbReference>
<dbReference type="FunFam" id="1.10.472.10:FF:000126">
    <property type="entry name" value="Cyclin domain protein"/>
    <property type="match status" value="1"/>
</dbReference>
<name>R7YSV1_CONA1</name>
<dbReference type="GO" id="GO:0006357">
    <property type="term" value="P:regulation of transcription by RNA polymerase II"/>
    <property type="evidence" value="ECO:0007669"/>
    <property type="project" value="InterPro"/>
</dbReference>
<dbReference type="InterPro" id="IPR043198">
    <property type="entry name" value="Cyclin/Ssn8"/>
</dbReference>
<evidence type="ECO:0008006" key="3">
    <source>
        <dbReference type="Google" id="ProtNLM"/>
    </source>
</evidence>
<organism evidence="1 2">
    <name type="scientific">Coniosporium apollinis (strain CBS 100218)</name>
    <name type="common">Rock-inhabiting black yeast</name>
    <dbReference type="NCBI Taxonomy" id="1168221"/>
    <lineage>
        <taxon>Eukaryota</taxon>
        <taxon>Fungi</taxon>
        <taxon>Dikarya</taxon>
        <taxon>Ascomycota</taxon>
        <taxon>Pezizomycotina</taxon>
        <taxon>Dothideomycetes</taxon>
        <taxon>Dothideomycetes incertae sedis</taxon>
        <taxon>Coniosporium</taxon>
    </lineage>
</organism>
<accession>R7YSV1</accession>
<dbReference type="GO" id="GO:0016538">
    <property type="term" value="F:cyclin-dependent protein serine/threonine kinase regulator activity"/>
    <property type="evidence" value="ECO:0007669"/>
    <property type="project" value="InterPro"/>
</dbReference>
<evidence type="ECO:0000313" key="1">
    <source>
        <dbReference type="EMBL" id="EON64904.1"/>
    </source>
</evidence>
<dbReference type="eggNOG" id="KOG0835">
    <property type="taxonomic scope" value="Eukaryota"/>
</dbReference>
<dbReference type="STRING" id="1168221.R7YSV1"/>
<dbReference type="InterPro" id="IPR036915">
    <property type="entry name" value="Cyclin-like_sf"/>
</dbReference>
<protein>
    <recommendedName>
        <fullName evidence="3">Cyclin domain-containing protein</fullName>
    </recommendedName>
</protein>
<gene>
    <name evidence="1" type="ORF">W97_04138</name>
</gene>
<dbReference type="OMA" id="WEDVWSV"/>
<dbReference type="OrthoDB" id="10264655at2759"/>
<dbReference type="HOGENOM" id="CLU_022000_5_0_1"/>
<reference evidence="2" key="1">
    <citation type="submission" date="2012-06" db="EMBL/GenBank/DDBJ databases">
        <title>The genome sequence of Coniosporium apollinis CBS 100218.</title>
        <authorList>
            <consortium name="The Broad Institute Genome Sequencing Platform"/>
            <person name="Cuomo C."/>
            <person name="Gorbushina A."/>
            <person name="Noack S."/>
            <person name="Walker B."/>
            <person name="Young S.K."/>
            <person name="Zeng Q."/>
            <person name="Gargeya S."/>
            <person name="Fitzgerald M."/>
            <person name="Haas B."/>
            <person name="Abouelleil A."/>
            <person name="Alvarado L."/>
            <person name="Arachchi H.M."/>
            <person name="Berlin A.M."/>
            <person name="Chapman S.B."/>
            <person name="Goldberg J."/>
            <person name="Griggs A."/>
            <person name="Gujja S."/>
            <person name="Hansen M."/>
            <person name="Howarth C."/>
            <person name="Imamovic A."/>
            <person name="Larimer J."/>
            <person name="McCowan C."/>
            <person name="Montmayeur A."/>
            <person name="Murphy C."/>
            <person name="Neiman D."/>
            <person name="Pearson M."/>
            <person name="Priest M."/>
            <person name="Roberts A."/>
            <person name="Saif S."/>
            <person name="Shea T."/>
            <person name="Sisk P."/>
            <person name="Sykes S."/>
            <person name="Wortman J."/>
            <person name="Nusbaum C."/>
            <person name="Birren B."/>
        </authorList>
    </citation>
    <scope>NUCLEOTIDE SEQUENCE [LARGE SCALE GENOMIC DNA]</scope>
    <source>
        <strain evidence="2">CBS 100218</strain>
    </source>
</reference>
<evidence type="ECO:0000313" key="2">
    <source>
        <dbReference type="Proteomes" id="UP000016924"/>
    </source>
</evidence>
<sequence>MSILVNPLATVDQLSQSGSQLDGVPADLENSIRFAGARLTQAAGILLRLPQDIIAQAIVIFTRFFVGPEGGSLKEYGAKVRNPVALVSIIEAHTTQDISAGSLYLMAKLSSTPRSPRSVLNVYAYLDSFPSTFVDASEFDEEKDPESYYLTEGTYHAQRTLLLRTEALILRVLGFQTHVALPYTLCINYLQTLDVFSHPESQDLAKRAFAQLNTLLLSPQLVYLTHQPYALATASIYLAARELGVKLPDEEWWEVFDTDREELGFLVVAMRSMEGFAAEEKRKWGKRKVPLTVEEIEGELERRSLLNGRG</sequence>
<dbReference type="AlphaFoldDB" id="R7YSV1"/>
<proteinExistence type="predicted"/>
<keyword evidence="2" id="KW-1185">Reference proteome</keyword>
<dbReference type="Proteomes" id="UP000016924">
    <property type="component" value="Unassembled WGS sequence"/>
</dbReference>